<reference evidence="3" key="1">
    <citation type="submission" date="2016-06" db="UniProtKB">
        <authorList>
            <consortium name="WormBaseParasite"/>
        </authorList>
    </citation>
    <scope>IDENTIFICATION</scope>
</reference>
<proteinExistence type="predicted"/>
<protein>
    <submittedName>
        <fullName evidence="1 3">Uncharacterized protein</fullName>
    </submittedName>
</protein>
<evidence type="ECO:0000313" key="3">
    <source>
        <dbReference type="WBParaSite" id="SCUD_0000882701-mRNA-1"/>
    </source>
</evidence>
<organism evidence="3">
    <name type="scientific">Schistosoma curassoni</name>
    <dbReference type="NCBI Taxonomy" id="6186"/>
    <lineage>
        <taxon>Eukaryota</taxon>
        <taxon>Metazoa</taxon>
        <taxon>Spiralia</taxon>
        <taxon>Lophotrochozoa</taxon>
        <taxon>Platyhelminthes</taxon>
        <taxon>Trematoda</taxon>
        <taxon>Digenea</taxon>
        <taxon>Strigeidida</taxon>
        <taxon>Schistosomatoidea</taxon>
        <taxon>Schistosomatidae</taxon>
        <taxon>Schistosoma</taxon>
    </lineage>
</organism>
<reference evidence="1 2" key="2">
    <citation type="submission" date="2018-11" db="EMBL/GenBank/DDBJ databases">
        <authorList>
            <consortium name="Pathogen Informatics"/>
        </authorList>
    </citation>
    <scope>NUCLEOTIDE SEQUENCE [LARGE SCALE GENOMIC DNA]</scope>
    <source>
        <strain evidence="1">Dakar</strain>
        <strain evidence="2">Dakar, Senegal</strain>
    </source>
</reference>
<evidence type="ECO:0000313" key="1">
    <source>
        <dbReference type="EMBL" id="VDP32711.1"/>
    </source>
</evidence>
<evidence type="ECO:0000313" key="2">
    <source>
        <dbReference type="Proteomes" id="UP000279833"/>
    </source>
</evidence>
<dbReference type="WBParaSite" id="SCUD_0000882701-mRNA-1">
    <property type="protein sequence ID" value="SCUD_0000882701-mRNA-1"/>
    <property type="gene ID" value="SCUD_0000882701"/>
</dbReference>
<name>A0A183K1G4_9TREM</name>
<accession>A0A183K1G4</accession>
<gene>
    <name evidence="1" type="ORF">SCUD_LOCUS8827</name>
</gene>
<dbReference type="EMBL" id="UZAK01032926">
    <property type="protein sequence ID" value="VDP32711.1"/>
    <property type="molecule type" value="Genomic_DNA"/>
</dbReference>
<dbReference type="Proteomes" id="UP000279833">
    <property type="component" value="Unassembled WGS sequence"/>
</dbReference>
<dbReference type="AlphaFoldDB" id="A0A183K1G4"/>
<sequence length="72" mass="8139">MVVGGSQQETLDLRFVLLCTRQQGVPVILKGLMHPDGFDLVLPSFTKSQCLRDRYCLSVYFHFGVNVPQPEI</sequence>
<keyword evidence="2" id="KW-1185">Reference proteome</keyword>